<dbReference type="AlphaFoldDB" id="A0A9P9R7T2"/>
<reference evidence="2" key="1">
    <citation type="journal article" date="2021" name="Nat. Commun.">
        <title>Genetic determinants of endophytism in the Arabidopsis root mycobiome.</title>
        <authorList>
            <person name="Mesny F."/>
            <person name="Miyauchi S."/>
            <person name="Thiergart T."/>
            <person name="Pickel B."/>
            <person name="Atanasova L."/>
            <person name="Karlsson M."/>
            <person name="Huettel B."/>
            <person name="Barry K.W."/>
            <person name="Haridas S."/>
            <person name="Chen C."/>
            <person name="Bauer D."/>
            <person name="Andreopoulos W."/>
            <person name="Pangilinan J."/>
            <person name="LaButti K."/>
            <person name="Riley R."/>
            <person name="Lipzen A."/>
            <person name="Clum A."/>
            <person name="Drula E."/>
            <person name="Henrissat B."/>
            <person name="Kohler A."/>
            <person name="Grigoriev I.V."/>
            <person name="Martin F.M."/>
            <person name="Hacquard S."/>
        </authorList>
    </citation>
    <scope>NUCLEOTIDE SEQUENCE</scope>
    <source>
        <strain evidence="2">FSSC 5 MPI-SDFR-AT-0091</strain>
    </source>
</reference>
<dbReference type="OrthoDB" id="5357734at2759"/>
<evidence type="ECO:0000313" key="2">
    <source>
        <dbReference type="EMBL" id="KAH7268824.1"/>
    </source>
</evidence>
<name>A0A9P9R7T2_FUSSL</name>
<dbReference type="PANTHER" id="PTHR37576">
    <property type="entry name" value="DEFECT AT LOW TEMPERATURE PROTEIN 1"/>
    <property type="match status" value="1"/>
</dbReference>
<accession>A0A9P9R7T2</accession>
<evidence type="ECO:0000256" key="1">
    <source>
        <dbReference type="SAM" id="Phobius"/>
    </source>
</evidence>
<feature type="transmembrane region" description="Helical" evidence="1">
    <location>
        <begin position="64"/>
        <end position="85"/>
    </location>
</feature>
<feature type="transmembrane region" description="Helical" evidence="1">
    <location>
        <begin position="461"/>
        <end position="483"/>
    </location>
</feature>
<keyword evidence="3" id="KW-1185">Reference proteome</keyword>
<keyword evidence="1" id="KW-1133">Transmembrane helix</keyword>
<protein>
    <submittedName>
        <fullName evidence="2">Uncharacterized protein</fullName>
    </submittedName>
</protein>
<dbReference type="InterPro" id="IPR021514">
    <property type="entry name" value="DUF3176"/>
</dbReference>
<keyword evidence="1" id="KW-0472">Membrane</keyword>
<proteinExistence type="predicted"/>
<dbReference type="EMBL" id="JAGTJS010000005">
    <property type="protein sequence ID" value="KAH7268824.1"/>
    <property type="molecule type" value="Genomic_DNA"/>
</dbReference>
<sequence length="600" mass="65556">MQPQAKHHGVAWKPGSWKHTPWLAFASILGFAVCCVGLAAILFTSDGEDITAWPYPSRTIPVSVLLSLAVSLANLCLAVALHSGYEISWWNQALKGAELHKLQFDLDIQRRISAIFWPNPYFDKFAIAAVVSLAVSILDGPLIQRASSVTIKEFGPSSIPVNVDVSNASFPTDFSSVGLITTGPQILTPLFSNVSRAYSNRDDIGLPIEGCKTNSTCAFTLPAPGFDVSCIERHRPYNFSNLMGAGTGNQISSPSRSGTNNQITIFNVSVRFGEYSETINTTVMYKPKATKDGNVTHRECVLSPATVAYPITVRDGIASLKNWQLGQNETLELGQPSSGRQDGIYETGSSDSLQTMLGGFFYILNSLYTSYTVLRLGGNTNVPYILNATGQAASNYLNSDRSTYNNWTMTWEDPTADIVNTARELMLRSAIAYSDFNRTAVVPQGLTVQRTEVLSAYKSDYMYLAITLACMVLQALIIAFLLLGWRRLGREVSLDAFEVARALGAPLLQGGSSNSHIHKALSPLRNHRLRYGEIKSVAGQVQADINDVTQQKYGYFSSQEGMQLIGSEGGYELQSQGGERPRLALGLEEHVGDLRPDVLY</sequence>
<comment type="caution">
    <text evidence="2">The sequence shown here is derived from an EMBL/GenBank/DDBJ whole genome shotgun (WGS) entry which is preliminary data.</text>
</comment>
<dbReference type="PANTHER" id="PTHR37576:SF2">
    <property type="entry name" value="DEFECT AT LOW TEMPERATURE PROTEIN 1"/>
    <property type="match status" value="1"/>
</dbReference>
<organism evidence="2 3">
    <name type="scientific">Fusarium solani</name>
    <name type="common">Filamentous fungus</name>
    <dbReference type="NCBI Taxonomy" id="169388"/>
    <lineage>
        <taxon>Eukaryota</taxon>
        <taxon>Fungi</taxon>
        <taxon>Dikarya</taxon>
        <taxon>Ascomycota</taxon>
        <taxon>Pezizomycotina</taxon>
        <taxon>Sordariomycetes</taxon>
        <taxon>Hypocreomycetidae</taxon>
        <taxon>Hypocreales</taxon>
        <taxon>Nectriaceae</taxon>
        <taxon>Fusarium</taxon>
        <taxon>Fusarium solani species complex</taxon>
    </lineage>
</organism>
<evidence type="ECO:0000313" key="3">
    <source>
        <dbReference type="Proteomes" id="UP000736672"/>
    </source>
</evidence>
<keyword evidence="1" id="KW-0812">Transmembrane</keyword>
<dbReference type="Proteomes" id="UP000736672">
    <property type="component" value="Unassembled WGS sequence"/>
</dbReference>
<dbReference type="Pfam" id="PF11374">
    <property type="entry name" value="DUF3176"/>
    <property type="match status" value="1"/>
</dbReference>
<gene>
    <name evidence="2" type="ORF">B0J15DRAFT_233083</name>
</gene>
<feature type="transmembrane region" description="Helical" evidence="1">
    <location>
        <begin position="22"/>
        <end position="43"/>
    </location>
</feature>